<dbReference type="FunFam" id="2.10.25.10:FF:000105">
    <property type="entry name" value="laminin subunit gamma-1"/>
    <property type="match status" value="1"/>
</dbReference>
<dbReference type="Pfam" id="PF00055">
    <property type="entry name" value="Laminin_N"/>
    <property type="match status" value="1"/>
</dbReference>
<dbReference type="GO" id="GO:0009887">
    <property type="term" value="P:animal organ morphogenesis"/>
    <property type="evidence" value="ECO:0007669"/>
    <property type="project" value="TreeGrafter"/>
</dbReference>
<dbReference type="GO" id="GO:0009888">
    <property type="term" value="P:tissue development"/>
    <property type="evidence" value="ECO:0007669"/>
    <property type="project" value="TreeGrafter"/>
</dbReference>
<evidence type="ECO:0000313" key="15">
    <source>
        <dbReference type="Proteomes" id="UP001152320"/>
    </source>
</evidence>
<keyword evidence="2" id="KW-0964">Secreted</keyword>
<feature type="disulfide bond" evidence="9">
    <location>
        <begin position="775"/>
        <end position="784"/>
    </location>
</feature>
<dbReference type="SMART" id="SM00181">
    <property type="entry name" value="EGF"/>
    <property type="match status" value="4"/>
</dbReference>
<dbReference type="InterPro" id="IPR002049">
    <property type="entry name" value="LE_dom"/>
</dbReference>
<comment type="subunit">
    <text evidence="8">Laminin is a complex glycoprotein, consisting of three different polypeptide chains (alpha, beta, gamma), which are bound to each other by disulfide bonds into a cross-shaped molecule comprising one long and three short arms with globules at each end.</text>
</comment>
<proteinExistence type="predicted"/>
<dbReference type="PROSITE" id="PS00022">
    <property type="entry name" value="EGF_1"/>
    <property type="match status" value="1"/>
</dbReference>
<accession>A0A9Q1C5W3</accession>
<dbReference type="PANTHER" id="PTHR10574:SF435">
    <property type="entry name" value="LAMININ SUBUNIT GAMMA-1"/>
    <property type="match status" value="1"/>
</dbReference>
<dbReference type="InterPro" id="IPR050440">
    <property type="entry name" value="Laminin/Netrin_ECM"/>
</dbReference>
<dbReference type="InterPro" id="IPR000742">
    <property type="entry name" value="EGF"/>
</dbReference>
<dbReference type="SMART" id="SM00281">
    <property type="entry name" value="LamB"/>
    <property type="match status" value="1"/>
</dbReference>
<dbReference type="InterPro" id="IPR056863">
    <property type="entry name" value="LMN_ATRN_NET-like_EGF"/>
</dbReference>
<feature type="coiled-coil region" evidence="10">
    <location>
        <begin position="1062"/>
        <end position="1089"/>
    </location>
</feature>
<dbReference type="PROSITE" id="PS01248">
    <property type="entry name" value="EGF_LAM_1"/>
    <property type="match status" value="3"/>
</dbReference>
<feature type="domain" description="Laminin EGF-like" evidence="11">
    <location>
        <begin position="1012"/>
        <end position="1057"/>
    </location>
</feature>
<comment type="subcellular location">
    <subcellularLocation>
        <location evidence="1">Secreted</location>
    </subcellularLocation>
</comment>
<keyword evidence="5 9" id="KW-1015">Disulfide bond</keyword>
<keyword evidence="4" id="KW-0677">Repeat</keyword>
<feature type="coiled-coil region" evidence="10">
    <location>
        <begin position="1594"/>
        <end position="1621"/>
    </location>
</feature>
<evidence type="ECO:0000256" key="6">
    <source>
        <dbReference type="ARBA" id="ARBA00023180"/>
    </source>
</evidence>
<keyword evidence="10" id="KW-0175">Coiled coil</keyword>
<sequence length="1650" mass="181809">MYVSTYTCTWHDSSNCAWQESKMASNRADSRQEYLTISGLSRRICIFIFVSWISSVSCQESAVPCVDDLGRPQRCHPEFENAAFQLDVEASNTCGVDARQKYCRQTGATGVTKQCSYCDNYFPAERHPPIYLTDIHEEENMTWWQSETMYEGIQYPNAVNLTLSLGKSFEITYIRLKFYSPRPESFAIYKRTTQDGPWIPYQYYSGSCEATFNVATDEIVTTADETKALCTAMFSDISPLTGGNIAFSTLEERPSAYYFDDSAVLQEWVTATDILVMLTRLNTFGDEVFRVPDVLRSYYYAISDFSIGGRCKCNGHASSCIPGSGSQRLVCQCEHNTDGPDCERCLPFYNDRPWARGTSTDVHECRPCDCNGRSESCFFDQALYDATGHGGHCTNCRRNTAGVNCERCEDNYYQERDGECVDCGCNPIGSLNLQCDYRGVCQCRDGVGGVKCDRCLPNYHDFGVTGCRSCDCNVAGSENNEPECNSDTGACNCKENVEGKQCERCKPGYFNLQESDEFGCLACFCYGHSSDCTSAPGFEISSLEDDFTSGLEDWQVEFGDESLGNPVYNAIRRDIAVASDEEGEVYFVAPAKYLGDKRSSYGRTLSFQLRLGSRNIQLSAKGLILEGDGITIFAPIVAQGNARPGVVSQRYSFSLRNERDLGWVQNPSAFEFQRVLANLTAIKIRATYSSRGTGQGFLDNVQLETVRRSTGPGGTAVTSIELCNCPEGYVGQFCESCAAGYRRSPPGGGPYAMCIPCECNGHSDICDVDTGVCICQHNTYGDNCELCLPGYYGNALEGTPYDCEPCPCPGQSECIEDDFGEVICINCPPGYVGNRCEMCADGFYGDPYGEYGPPTACIRCDCSGNIDSNAVGNCNRTTGECLKCIYNTGGYYCEECLPGFYGDAQAEPKGQCQPCNCYGPGSVSFECDRTTGDCECLPFVRGRDCSYCRNRYWNINSGRGCEPCECSTIGSTMQNCNDTNGQCECKDGVGGRQCEECLFDHHGYSTEGCTPCDCNPRGSIYANCTYDGICTCKEGVIGDKCDSCEENFYNIALGCVQCPVCYNLVQDKVNEHRQKLEELRDLLDKIGTNPEVVTDKNFEAKLKAVEEDVKMAIIDAETAMGEDAVYKADMDNMKMMYDMLLAQVDEVRDIVKSAGDNTAAAKEDQDETFEIIKRAKMTLEDAQEFLDNELEKLRGKFNETALNQTEQDKKMQDLANEARELVAQQRDQGDTIESVASEALNTSLEAQEAVKNVTALGQVDEQVTALEEMYGLAQGSFEEALRMAEKVKAEADEALNNANSLLSKARQPLTPIDVEDLDQSATDIRIRAEAILKEAAMISEQNAMLLGQIEADSQKAADLLEESEGVQQELDLLLAQADKAEADALAAKKKGNETLEEAQAILKTLETFEEQVENSRELALNASEKIPQIRANIDMANETALSAKATIDAAQGDAMEARDVANMARDNATTASEMAKERLNEAEEEKEAAQGEKDRADALGVDVNSTMMRLNAIDEQAKNDSAAVSEAQMKANAADKSSKQAMAAVADALDKVQELMDALGDLGEIDEAALKDAEDDFANLNNTYWNDLNVDFIMDTMRDHLQQQEEEIKMHQLSLEEIRKQVQNVQDISDSLPDFCPNVRALETAGDPNV</sequence>
<evidence type="ECO:0000256" key="7">
    <source>
        <dbReference type="ARBA" id="ARBA00023292"/>
    </source>
</evidence>
<dbReference type="FunFam" id="2.10.25.10:FF:000090">
    <property type="entry name" value="laminin subunit alpha"/>
    <property type="match status" value="1"/>
</dbReference>
<feature type="disulfide bond" evidence="9">
    <location>
        <begin position="1032"/>
        <end position="1041"/>
    </location>
</feature>
<dbReference type="FunFam" id="2.10.25.10:FF:000051">
    <property type="entry name" value="Laminin subunit alpha 4"/>
    <property type="match status" value="1"/>
</dbReference>
<dbReference type="SUPFAM" id="SSF57196">
    <property type="entry name" value="EGF/Laminin"/>
    <property type="match status" value="10"/>
</dbReference>
<dbReference type="FunFam" id="2.10.25.10:FF:000166">
    <property type="entry name" value="laminin subunit gamma-1"/>
    <property type="match status" value="1"/>
</dbReference>
<evidence type="ECO:0000256" key="8">
    <source>
        <dbReference type="ARBA" id="ARBA00065619"/>
    </source>
</evidence>
<dbReference type="Proteomes" id="UP001152320">
    <property type="component" value="Chromosome 7"/>
</dbReference>
<feature type="disulfide bond" evidence="9">
    <location>
        <begin position="493"/>
        <end position="502"/>
    </location>
</feature>
<evidence type="ECO:0000256" key="5">
    <source>
        <dbReference type="ARBA" id="ARBA00023157"/>
    </source>
</evidence>
<evidence type="ECO:0000256" key="9">
    <source>
        <dbReference type="PROSITE-ProRule" id="PRU00460"/>
    </source>
</evidence>
<dbReference type="Pfam" id="PF00053">
    <property type="entry name" value="EGF_laminin"/>
    <property type="match status" value="9"/>
</dbReference>
<feature type="disulfide bond" evidence="9">
    <location>
        <begin position="915"/>
        <end position="927"/>
    </location>
</feature>
<feature type="disulfide bond" evidence="9">
    <location>
        <begin position="443"/>
        <end position="452"/>
    </location>
</feature>
<feature type="disulfide bond" evidence="9">
    <location>
        <begin position="964"/>
        <end position="976"/>
    </location>
</feature>
<keyword evidence="3" id="KW-0732">Signal</keyword>
<keyword evidence="15" id="KW-1185">Reference proteome</keyword>
<feature type="domain" description="Laminin N-terminal" evidence="13">
    <location>
        <begin position="71"/>
        <end position="310"/>
    </location>
</feature>
<dbReference type="PANTHER" id="PTHR10574">
    <property type="entry name" value="NETRIN/LAMININ-RELATED"/>
    <property type="match status" value="1"/>
</dbReference>
<feature type="coiled-coil region" evidence="10">
    <location>
        <begin position="1356"/>
        <end position="1425"/>
    </location>
</feature>
<feature type="domain" description="Laminin EGF-like" evidence="11">
    <location>
        <begin position="964"/>
        <end position="1011"/>
    </location>
</feature>
<dbReference type="FunFam" id="2.60.120.260:FF:000018">
    <property type="entry name" value="Laminin subunit gamma 1"/>
    <property type="match status" value="1"/>
</dbReference>
<feature type="disulfide bond" evidence="9">
    <location>
        <begin position="917"/>
        <end position="934"/>
    </location>
</feature>
<feature type="domain" description="Laminin EGF-like" evidence="11">
    <location>
        <begin position="470"/>
        <end position="522"/>
    </location>
</feature>
<keyword evidence="6" id="KW-0325">Glycoprotein</keyword>
<dbReference type="OrthoDB" id="430826at2759"/>
<evidence type="ECO:0000256" key="3">
    <source>
        <dbReference type="ARBA" id="ARBA00022729"/>
    </source>
</evidence>
<dbReference type="InterPro" id="IPR008211">
    <property type="entry name" value="Laminin_N"/>
</dbReference>
<evidence type="ECO:0000256" key="10">
    <source>
        <dbReference type="SAM" id="Coils"/>
    </source>
</evidence>
<feature type="domain" description="Laminin EGF-like" evidence="11">
    <location>
        <begin position="757"/>
        <end position="805"/>
    </location>
</feature>
<gene>
    <name evidence="14" type="ORF">HOLleu_16516</name>
</gene>
<dbReference type="GO" id="GO:0005576">
    <property type="term" value="C:extracellular region"/>
    <property type="evidence" value="ECO:0007669"/>
    <property type="project" value="UniProtKB-SubCell"/>
</dbReference>
<evidence type="ECO:0000259" key="12">
    <source>
        <dbReference type="PROSITE" id="PS51115"/>
    </source>
</evidence>
<dbReference type="Gene3D" id="2.60.120.260">
    <property type="entry name" value="Galactose-binding domain-like"/>
    <property type="match status" value="1"/>
</dbReference>
<dbReference type="PROSITE" id="PS51115">
    <property type="entry name" value="LAMININ_IVA"/>
    <property type="match status" value="1"/>
</dbReference>
<feature type="domain" description="Laminin EGF-like" evidence="11">
    <location>
        <begin position="860"/>
        <end position="914"/>
    </location>
</feature>
<keyword evidence="7 9" id="KW-0424">Laminin EGF-like domain</keyword>
<evidence type="ECO:0000256" key="2">
    <source>
        <dbReference type="ARBA" id="ARBA00022525"/>
    </source>
</evidence>
<dbReference type="Pfam" id="PF24973">
    <property type="entry name" value="EGF_LMN_ATRN"/>
    <property type="match status" value="2"/>
</dbReference>
<organism evidence="14 15">
    <name type="scientific">Holothuria leucospilota</name>
    <name type="common">Black long sea cucumber</name>
    <name type="synonym">Mertensiothuria leucospilota</name>
    <dbReference type="NCBI Taxonomy" id="206669"/>
    <lineage>
        <taxon>Eukaryota</taxon>
        <taxon>Metazoa</taxon>
        <taxon>Echinodermata</taxon>
        <taxon>Eleutherozoa</taxon>
        <taxon>Echinozoa</taxon>
        <taxon>Holothuroidea</taxon>
        <taxon>Aspidochirotacea</taxon>
        <taxon>Aspidochirotida</taxon>
        <taxon>Holothuriidae</taxon>
        <taxon>Holothuria</taxon>
    </lineage>
</organism>
<dbReference type="CDD" id="cd06503">
    <property type="entry name" value="ATP-synt_Fo_b"/>
    <property type="match status" value="1"/>
</dbReference>
<dbReference type="PROSITE" id="PS50027">
    <property type="entry name" value="EGF_LAM_2"/>
    <property type="match status" value="8"/>
</dbReference>
<feature type="domain" description="Laminin EGF-like" evidence="11">
    <location>
        <begin position="423"/>
        <end position="469"/>
    </location>
</feature>
<feature type="domain" description="Laminin IV type A" evidence="12">
    <location>
        <begin position="549"/>
        <end position="722"/>
    </location>
</feature>
<feature type="coiled-coil region" evidence="10">
    <location>
        <begin position="1465"/>
        <end position="1499"/>
    </location>
</feature>
<comment type="caution">
    <text evidence="14">The sequence shown here is derived from an EMBL/GenBank/DDBJ whole genome shotgun (WGS) entry which is preliminary data.</text>
</comment>
<feature type="disulfide bond" evidence="9">
    <location>
        <begin position="1012"/>
        <end position="1024"/>
    </location>
</feature>
<feature type="disulfide bond" evidence="9">
    <location>
        <begin position="966"/>
        <end position="983"/>
    </location>
</feature>
<evidence type="ECO:0000259" key="13">
    <source>
        <dbReference type="PROSITE" id="PS51117"/>
    </source>
</evidence>
<dbReference type="InterPro" id="IPR000034">
    <property type="entry name" value="Laminin_IV"/>
</dbReference>
<dbReference type="CDD" id="cd00055">
    <property type="entry name" value="EGF_Lam"/>
    <property type="match status" value="9"/>
</dbReference>
<dbReference type="EMBL" id="JAIZAY010000007">
    <property type="protein sequence ID" value="KAJ8038947.1"/>
    <property type="molecule type" value="Genomic_DNA"/>
</dbReference>
<feature type="disulfide bond" evidence="9">
    <location>
        <begin position="936"/>
        <end position="945"/>
    </location>
</feature>
<dbReference type="PRINTS" id="PR00011">
    <property type="entry name" value="EGFLAMININ"/>
</dbReference>
<evidence type="ECO:0000256" key="1">
    <source>
        <dbReference type="ARBA" id="ARBA00004613"/>
    </source>
</evidence>
<feature type="disulfide bond" evidence="9">
    <location>
        <begin position="423"/>
        <end position="435"/>
    </location>
</feature>
<feature type="disulfide bond" evidence="9">
    <location>
        <begin position="884"/>
        <end position="893"/>
    </location>
</feature>
<feature type="domain" description="Laminin EGF-like" evidence="11">
    <location>
        <begin position="311"/>
        <end position="367"/>
    </location>
</feature>
<evidence type="ECO:0000313" key="14">
    <source>
        <dbReference type="EMBL" id="KAJ8038947.1"/>
    </source>
</evidence>
<feature type="disulfide bond" evidence="9">
    <location>
        <begin position="985"/>
        <end position="994"/>
    </location>
</feature>
<protein>
    <submittedName>
        <fullName evidence="14">Laminin subunit gamma-1</fullName>
    </submittedName>
</protein>
<dbReference type="GO" id="GO:0007411">
    <property type="term" value="P:axon guidance"/>
    <property type="evidence" value="ECO:0007669"/>
    <property type="project" value="TreeGrafter"/>
</dbReference>
<dbReference type="Gene3D" id="2.10.25.10">
    <property type="entry name" value="Laminin"/>
    <property type="match status" value="9"/>
</dbReference>
<reference evidence="14" key="1">
    <citation type="submission" date="2021-10" db="EMBL/GenBank/DDBJ databases">
        <title>Tropical sea cucumber genome reveals ecological adaptation and Cuvierian tubules defense mechanism.</title>
        <authorList>
            <person name="Chen T."/>
        </authorList>
    </citation>
    <scope>NUCLEOTIDE SEQUENCE</scope>
    <source>
        <strain evidence="14">Nanhai2018</strain>
        <tissue evidence="14">Muscle</tissue>
    </source>
</reference>
<dbReference type="PROSITE" id="PS51117">
    <property type="entry name" value="LAMININ_NTER"/>
    <property type="match status" value="1"/>
</dbReference>
<dbReference type="SMART" id="SM00136">
    <property type="entry name" value="LamNT"/>
    <property type="match status" value="1"/>
</dbReference>
<dbReference type="FunFam" id="2.10.25.10:FF:000758">
    <property type="entry name" value="Laminin subunit gamma 1"/>
    <property type="match status" value="1"/>
</dbReference>
<comment type="caution">
    <text evidence="9">Lacks conserved residue(s) required for the propagation of feature annotation.</text>
</comment>
<feature type="coiled-coil region" evidence="10">
    <location>
        <begin position="1277"/>
        <end position="1304"/>
    </location>
</feature>
<evidence type="ECO:0000259" key="11">
    <source>
        <dbReference type="PROSITE" id="PS50027"/>
    </source>
</evidence>
<dbReference type="FunFam" id="2.10.25.10:FF:000067">
    <property type="entry name" value="Laminin subunit gamma 1"/>
    <property type="match status" value="1"/>
</dbReference>
<dbReference type="Pfam" id="PF00052">
    <property type="entry name" value="Laminin_B"/>
    <property type="match status" value="1"/>
</dbReference>
<dbReference type="GO" id="GO:0005604">
    <property type="term" value="C:basement membrane"/>
    <property type="evidence" value="ECO:0007669"/>
    <property type="project" value="TreeGrafter"/>
</dbReference>
<name>A0A9Q1C5W3_HOLLE</name>
<feature type="domain" description="Laminin EGF-like" evidence="11">
    <location>
        <begin position="915"/>
        <end position="963"/>
    </location>
</feature>
<evidence type="ECO:0000256" key="4">
    <source>
        <dbReference type="ARBA" id="ARBA00022737"/>
    </source>
</evidence>
<dbReference type="SMART" id="SM00180">
    <property type="entry name" value="EGF_Lam"/>
    <property type="match status" value="10"/>
</dbReference>
<feature type="disulfide bond" evidence="9">
    <location>
        <begin position="333"/>
        <end position="342"/>
    </location>
</feature>